<evidence type="ECO:0000313" key="2">
    <source>
        <dbReference type="Proteomes" id="UP000826014"/>
    </source>
</evidence>
<sequence length="56" mass="6819">MLTFVNLKQKKKLWIAYLNIEVFYNKKRSHSTLGYMPPQEFETRWMNQQSIRVLAV</sequence>
<proteinExistence type="predicted"/>
<protein>
    <recommendedName>
        <fullName evidence="3">Integrase catalytic domain-containing protein</fullName>
    </recommendedName>
</protein>
<keyword evidence="2" id="KW-1185">Reference proteome</keyword>
<dbReference type="Proteomes" id="UP000826014">
    <property type="component" value="Chromosome"/>
</dbReference>
<organism evidence="1 2">
    <name type="scientific">Candidatus Rhabdochlamydia oedothoracis</name>
    <dbReference type="NCBI Taxonomy" id="2720720"/>
    <lineage>
        <taxon>Bacteria</taxon>
        <taxon>Pseudomonadati</taxon>
        <taxon>Chlamydiota</taxon>
        <taxon>Chlamydiia</taxon>
        <taxon>Parachlamydiales</taxon>
        <taxon>Candidatus Rhabdochlamydiaceae</taxon>
        <taxon>Candidatus Rhabdochlamydia</taxon>
    </lineage>
</organism>
<gene>
    <name evidence="1" type="ORF">RHABOEDO_000288</name>
</gene>
<evidence type="ECO:0008006" key="3">
    <source>
        <dbReference type="Google" id="ProtNLM"/>
    </source>
</evidence>
<name>A0ABX8V3M4_9BACT</name>
<accession>A0ABX8V3M4</accession>
<reference evidence="1 2" key="1">
    <citation type="journal article" date="2022" name="bioRxiv">
        <title>Ecology and evolution of chlamydial symbionts of arthropods.</title>
        <authorList>
            <person name="Halter T."/>
            <person name="Koestlbacher S."/>
            <person name="Collingro A."/>
            <person name="Sixt B.S."/>
            <person name="Toenshoff E.R."/>
            <person name="Hendrickx F."/>
            <person name="Kostanjsek R."/>
            <person name="Horn M."/>
        </authorList>
    </citation>
    <scope>NUCLEOTIDE SEQUENCE [LARGE SCALE GENOMIC DNA]</scope>
    <source>
        <strain evidence="1">W744xW776</strain>
    </source>
</reference>
<evidence type="ECO:0000313" key="1">
    <source>
        <dbReference type="EMBL" id="QYF48177.1"/>
    </source>
</evidence>
<dbReference type="EMBL" id="CP075587">
    <property type="protein sequence ID" value="QYF48177.1"/>
    <property type="molecule type" value="Genomic_DNA"/>
</dbReference>